<evidence type="ECO:0000259" key="18">
    <source>
        <dbReference type="Pfam" id="PF02782"/>
    </source>
</evidence>
<evidence type="ECO:0000259" key="19">
    <source>
        <dbReference type="Pfam" id="PF22646"/>
    </source>
</evidence>
<dbReference type="GO" id="GO:0004370">
    <property type="term" value="F:glycerol kinase activity"/>
    <property type="evidence" value="ECO:0007669"/>
    <property type="project" value="UniProtKB-EC"/>
</dbReference>
<dbReference type="InterPro" id="IPR018485">
    <property type="entry name" value="FGGY_C"/>
</dbReference>
<dbReference type="PROSITE" id="PS00933">
    <property type="entry name" value="FGGY_KINASES_1"/>
    <property type="match status" value="1"/>
</dbReference>
<feature type="repeat" description="HEAT" evidence="14">
    <location>
        <begin position="524"/>
        <end position="561"/>
    </location>
</feature>
<evidence type="ECO:0000256" key="12">
    <source>
        <dbReference type="ARBA" id="ARBA00052101"/>
    </source>
</evidence>
<dbReference type="GO" id="GO:0005634">
    <property type="term" value="C:nucleus"/>
    <property type="evidence" value="ECO:0007669"/>
    <property type="project" value="UniProtKB-ARBA"/>
</dbReference>
<evidence type="ECO:0000256" key="10">
    <source>
        <dbReference type="ARBA" id="ARBA00038332"/>
    </source>
</evidence>
<dbReference type="NCBIfam" id="NF000756">
    <property type="entry name" value="PRK00047.1"/>
    <property type="match status" value="1"/>
</dbReference>
<evidence type="ECO:0000256" key="11">
    <source>
        <dbReference type="ARBA" id="ARBA00043149"/>
    </source>
</evidence>
<name>A0AA35X6Q2_GEOBA</name>
<dbReference type="Gene3D" id="3.30.420.40">
    <property type="match status" value="2"/>
</dbReference>
<comment type="similarity">
    <text evidence="10">Belongs to the phosphatase 2A regulatory subunit A family.</text>
</comment>
<evidence type="ECO:0000256" key="16">
    <source>
        <dbReference type="SAM" id="Phobius"/>
    </source>
</evidence>
<evidence type="ECO:0000256" key="8">
    <source>
        <dbReference type="ARBA" id="ARBA00022798"/>
    </source>
</evidence>
<keyword evidence="16" id="KW-1133">Transmembrane helix</keyword>
<dbReference type="InterPro" id="IPR016024">
    <property type="entry name" value="ARM-type_fold"/>
</dbReference>
<evidence type="ECO:0000256" key="9">
    <source>
        <dbReference type="ARBA" id="ARBA00022840"/>
    </source>
</evidence>
<dbReference type="Proteomes" id="UP001174909">
    <property type="component" value="Unassembled WGS sequence"/>
</dbReference>
<dbReference type="InterPro" id="IPR051023">
    <property type="entry name" value="PP2A_Regulatory_Subunit_A"/>
</dbReference>
<keyword evidence="21" id="KW-1185">Reference proteome</keyword>
<dbReference type="SUPFAM" id="SSF53067">
    <property type="entry name" value="Actin-like ATPase domain"/>
    <property type="match status" value="2"/>
</dbReference>
<dbReference type="PROSITE" id="PS00445">
    <property type="entry name" value="FGGY_KINASES_2"/>
    <property type="match status" value="1"/>
</dbReference>
<feature type="repeat" description="HEAT" evidence="14">
    <location>
        <begin position="407"/>
        <end position="445"/>
    </location>
</feature>
<dbReference type="InterPro" id="IPR021133">
    <property type="entry name" value="HEAT_type_2"/>
</dbReference>
<evidence type="ECO:0000313" key="21">
    <source>
        <dbReference type="Proteomes" id="UP001174909"/>
    </source>
</evidence>
<accession>A0AA35X6Q2</accession>
<keyword evidence="4 15" id="KW-0808">Transferase</keyword>
<dbReference type="InterPro" id="IPR043129">
    <property type="entry name" value="ATPase_NBD"/>
</dbReference>
<dbReference type="PANTHER" id="PTHR10648">
    <property type="entry name" value="SERINE/THREONINE-PROTEIN PHOSPHATASE PP2A 65 KDA REGULATORY SUBUNIT"/>
    <property type="match status" value="1"/>
</dbReference>
<feature type="repeat" description="HEAT" evidence="14">
    <location>
        <begin position="13"/>
        <end position="51"/>
    </location>
</feature>
<dbReference type="Pfam" id="PF02782">
    <property type="entry name" value="FGGY_C"/>
    <property type="match status" value="1"/>
</dbReference>
<dbReference type="Gene3D" id="1.25.10.10">
    <property type="entry name" value="Leucine-rich Repeat Variant"/>
    <property type="match status" value="1"/>
</dbReference>
<dbReference type="Pfam" id="PF00370">
    <property type="entry name" value="FGGY_N"/>
    <property type="match status" value="1"/>
</dbReference>
<dbReference type="PROSITE" id="PS50077">
    <property type="entry name" value="HEAT_REPEAT"/>
    <property type="match status" value="9"/>
</dbReference>
<keyword evidence="16" id="KW-0812">Transmembrane</keyword>
<protein>
    <recommendedName>
        <fullName evidence="13">Probable glycerol kinase</fullName>
        <ecNumber evidence="3">2.7.1.30</ecNumber>
    </recommendedName>
    <alternativeName>
        <fullName evidence="11">ATP:glycerol 3-phosphotransferase</fullName>
    </alternativeName>
</protein>
<evidence type="ECO:0000256" key="15">
    <source>
        <dbReference type="RuleBase" id="RU003733"/>
    </source>
</evidence>
<feature type="repeat" description="HEAT" evidence="14">
    <location>
        <begin position="208"/>
        <end position="246"/>
    </location>
</feature>
<keyword evidence="8" id="KW-0319">Glycerol metabolism</keyword>
<evidence type="ECO:0000256" key="4">
    <source>
        <dbReference type="ARBA" id="ARBA00022679"/>
    </source>
</evidence>
<dbReference type="InterPro" id="IPR018484">
    <property type="entry name" value="FGGY_N"/>
</dbReference>
<dbReference type="FunFam" id="1.25.10.10:FF:000062">
    <property type="entry name" value="Serine/threonine-protein phosphatase 2A regulatory subunit A alpha isoform"/>
    <property type="match status" value="1"/>
</dbReference>
<dbReference type="EMBL" id="CASHTH010003549">
    <property type="protein sequence ID" value="CAI8046269.1"/>
    <property type="molecule type" value="Genomic_DNA"/>
</dbReference>
<dbReference type="SUPFAM" id="SSF48371">
    <property type="entry name" value="ARM repeat"/>
    <property type="match status" value="1"/>
</dbReference>
<dbReference type="FunFam" id="3.30.420.40:FF:000177">
    <property type="entry name" value="Glycerol kinase"/>
    <property type="match status" value="1"/>
</dbReference>
<evidence type="ECO:0000256" key="2">
    <source>
        <dbReference type="ARBA" id="ARBA00009156"/>
    </source>
</evidence>
<feature type="repeat" description="HEAT" evidence="14">
    <location>
        <begin position="368"/>
        <end position="406"/>
    </location>
</feature>
<dbReference type="InterPro" id="IPR005999">
    <property type="entry name" value="Glycerol_kin"/>
</dbReference>
<feature type="domain" description="Carbohydrate kinase FGGY C-terminal" evidence="18">
    <location>
        <begin position="875"/>
        <end position="1065"/>
    </location>
</feature>
<evidence type="ECO:0000256" key="7">
    <source>
        <dbReference type="ARBA" id="ARBA00022777"/>
    </source>
</evidence>
<dbReference type="GO" id="GO:0005524">
    <property type="term" value="F:ATP binding"/>
    <property type="evidence" value="ECO:0007669"/>
    <property type="project" value="UniProtKB-KW"/>
</dbReference>
<comment type="similarity">
    <text evidence="2 15">Belongs to the FGGY kinase family.</text>
</comment>
<feature type="repeat" description="HEAT" evidence="14">
    <location>
        <begin position="280"/>
        <end position="317"/>
    </location>
</feature>
<feature type="domain" description="Phosphatase PP2A regulatory subunit A/Splicing factor 3B subunit 1-like HEAT repeat" evidence="19">
    <location>
        <begin position="274"/>
        <end position="333"/>
    </location>
</feature>
<keyword evidence="6" id="KW-0547">Nucleotide-binding</keyword>
<dbReference type="GO" id="GO:0019888">
    <property type="term" value="F:protein phosphatase regulator activity"/>
    <property type="evidence" value="ECO:0007669"/>
    <property type="project" value="TreeGrafter"/>
</dbReference>
<keyword evidence="16" id="KW-0472">Membrane</keyword>
<dbReference type="InterPro" id="IPR054573">
    <property type="entry name" value="PP2A/SF3B1-like_HEAT"/>
</dbReference>
<reference evidence="20" key="1">
    <citation type="submission" date="2023-03" db="EMBL/GenBank/DDBJ databases">
        <authorList>
            <person name="Steffen K."/>
            <person name="Cardenas P."/>
        </authorList>
    </citation>
    <scope>NUCLEOTIDE SEQUENCE</scope>
</reference>
<dbReference type="InterPro" id="IPR018483">
    <property type="entry name" value="Carb_kinase_FGGY_CS"/>
</dbReference>
<feature type="repeat" description="HEAT" evidence="14">
    <location>
        <begin position="92"/>
        <end position="130"/>
    </location>
</feature>
<dbReference type="GO" id="GO:0006072">
    <property type="term" value="P:glycerol-3-phosphate metabolic process"/>
    <property type="evidence" value="ECO:0007669"/>
    <property type="project" value="InterPro"/>
</dbReference>
<gene>
    <name evidence="20" type="ORF">GBAR_LOCUS25574</name>
</gene>
<comment type="pathway">
    <text evidence="1">Polyol metabolism; glycerol degradation via glycerol kinase pathway; sn-glycerol 3-phosphate from glycerol: step 1/1.</text>
</comment>
<dbReference type="EC" id="2.7.1.30" evidence="3"/>
<organism evidence="20 21">
    <name type="scientific">Geodia barretti</name>
    <name type="common">Barrett's horny sponge</name>
    <dbReference type="NCBI Taxonomy" id="519541"/>
    <lineage>
        <taxon>Eukaryota</taxon>
        <taxon>Metazoa</taxon>
        <taxon>Porifera</taxon>
        <taxon>Demospongiae</taxon>
        <taxon>Heteroscleromorpha</taxon>
        <taxon>Tetractinellida</taxon>
        <taxon>Astrophorina</taxon>
        <taxon>Geodiidae</taxon>
        <taxon>Geodia</taxon>
    </lineage>
</organism>
<keyword evidence="9" id="KW-0067">ATP-binding</keyword>
<dbReference type="PANTHER" id="PTHR10648:SF4">
    <property type="entry name" value="PROTEIN PHOSPHATASE 2 (FORMERLY 2A), REGULATORY SUBUNIT A, BETA ISOFORM-RELATED"/>
    <property type="match status" value="1"/>
</dbReference>
<evidence type="ECO:0000259" key="17">
    <source>
        <dbReference type="Pfam" id="PF00370"/>
    </source>
</evidence>
<feature type="transmembrane region" description="Helical" evidence="16">
    <location>
        <begin position="1130"/>
        <end position="1149"/>
    </location>
</feature>
<dbReference type="AlphaFoldDB" id="A0AA35X6Q2"/>
<dbReference type="GO" id="GO:0005829">
    <property type="term" value="C:cytosol"/>
    <property type="evidence" value="ECO:0007669"/>
    <property type="project" value="TreeGrafter"/>
</dbReference>
<proteinExistence type="inferred from homology"/>
<evidence type="ECO:0000313" key="20">
    <source>
        <dbReference type="EMBL" id="CAI8046269.1"/>
    </source>
</evidence>
<evidence type="ECO:0000256" key="6">
    <source>
        <dbReference type="ARBA" id="ARBA00022741"/>
    </source>
</evidence>
<dbReference type="InterPro" id="IPR011989">
    <property type="entry name" value="ARM-like"/>
</dbReference>
<evidence type="ECO:0000256" key="13">
    <source>
        <dbReference type="ARBA" id="ARBA00071571"/>
    </source>
</evidence>
<feature type="repeat" description="HEAT" evidence="14">
    <location>
        <begin position="169"/>
        <end position="207"/>
    </location>
</feature>
<keyword evidence="5" id="KW-0677">Repeat</keyword>
<dbReference type="GO" id="GO:0006071">
    <property type="term" value="P:glycerol metabolic process"/>
    <property type="evidence" value="ECO:0007669"/>
    <property type="project" value="UniProtKB-KW"/>
</dbReference>
<evidence type="ECO:0000256" key="5">
    <source>
        <dbReference type="ARBA" id="ARBA00022737"/>
    </source>
</evidence>
<dbReference type="InterPro" id="IPR042018">
    <property type="entry name" value="GK1-3_metazoan-type"/>
</dbReference>
<dbReference type="NCBIfam" id="TIGR01311">
    <property type="entry name" value="glycerol_kin"/>
    <property type="match status" value="1"/>
</dbReference>
<keyword evidence="7 15" id="KW-0418">Kinase</keyword>
<evidence type="ECO:0000256" key="1">
    <source>
        <dbReference type="ARBA" id="ARBA00005190"/>
    </source>
</evidence>
<feature type="repeat" description="HEAT" evidence="14">
    <location>
        <begin position="563"/>
        <end position="601"/>
    </location>
</feature>
<evidence type="ECO:0000256" key="3">
    <source>
        <dbReference type="ARBA" id="ARBA00012099"/>
    </source>
</evidence>
<dbReference type="FunFam" id="3.30.420.40:FF:000108">
    <property type="entry name" value="Glycerol kinase, glycosomal"/>
    <property type="match status" value="1"/>
</dbReference>
<comment type="caution">
    <text evidence="20">The sequence shown here is derived from an EMBL/GenBank/DDBJ whole genome shotgun (WGS) entry which is preliminary data.</text>
</comment>
<feature type="domain" description="Carbohydrate kinase FGGY N-terminal" evidence="17">
    <location>
        <begin position="608"/>
        <end position="865"/>
    </location>
</feature>
<dbReference type="GO" id="GO:0000159">
    <property type="term" value="C:protein phosphatase type 2A complex"/>
    <property type="evidence" value="ECO:0007669"/>
    <property type="project" value="UniProtKB-ARBA"/>
</dbReference>
<evidence type="ECO:0000256" key="14">
    <source>
        <dbReference type="PROSITE-ProRule" id="PRU00103"/>
    </source>
</evidence>
<comment type="catalytic activity">
    <reaction evidence="12">
        <text>glycerol + ATP = sn-glycerol 3-phosphate + ADP + H(+)</text>
        <dbReference type="Rhea" id="RHEA:21644"/>
        <dbReference type="ChEBI" id="CHEBI:15378"/>
        <dbReference type="ChEBI" id="CHEBI:17754"/>
        <dbReference type="ChEBI" id="CHEBI:30616"/>
        <dbReference type="ChEBI" id="CHEBI:57597"/>
        <dbReference type="ChEBI" id="CHEBI:456216"/>
        <dbReference type="EC" id="2.7.1.30"/>
    </reaction>
</comment>
<sequence>MAKMEGDGNSLYPIAVLIDELRNDDVQLRLNSIKKLSTIALALGDERTRSELLPFLTDTLDDDDEVLWALAEQLGDKDFVVFVGGNEYSHTLLPPLESLATVEETVVRDKAVESLRSVAEAHSPEDMEKHFIPMVQRLTSGEWFTSRTSACGLFSVAYPSVSDSVKKDLRDWFNKLGSDDTPMVRRAAAGKLGEFATVVEPENIKQDLIPLFHNLAGDEQDSVRLLAAEACGAIASLMDQADTERLVMPILNSATKDKSWRVRYMVADKFTESNLTKTSLVHAFASLLKDPEAEVRASACNRLKAFCEALCEDYRADAIVTQLLPCIQQLVHDGSPTTSSRPWPPYHGWTLSLMGLASLPLLAKTEHLLPLFLVQLKDDCPEVRLNIISSLESVNKVIGISQLSTSLLPAIVELAEDSKWRVRLAIIEYMPLLAEQLGVEVFEEKLNPLCMQWLIDNVYAIREAATVNLRNLVEKFGSEWSRVAILPKVLAMSQDPNYLHRLTTLFSVNVLVEVCSVEVIEEVMMPVVTKMAEDAVPNVRFNVAKSLTKITSRVGQGTVKSAVLPVVEKLQKDSDPDVRFFSSEASSQITTFLSGERTVGMEDEGPLVGAIDQGTGSSRFLVFDRECRVARREGRRIEHQVEVKQSCPHDEWFEQDGEELLGSVRECMEEVGRRLGEGGVRRLAGVGITNQRETTILWDKTTGKPLHPAIVWCDGRTAQLASDLIRNSPSKSKDQLRQQCGLPIHPYFSALKLRWMLDNSHSVRTAIERGHCLFGTVDTWIIWNLTGGVNGGVHVTDVTNASRTMLMNIHTLQWDPSLCKFFGVPMDILPEIRTSSEVYGVIADGVLKGVPLCGCLGDQQAALVGQQCFSPGDAKNTYGTGCFLLKNTGQQVVMSNSGLLTTVAYQLGPGQPVYYALEGAVSVAGQSVRWMRDSLHLLESSEQIEEYAQEVEDTGDVYFVPAFSGLFAPHWRSDARGLVIGLTHSTTRAHLCRAVLEAVCFQSREILDAMNQDCEPPFTQLKVDGGMTVNEALLRLQADLLGIAVVRPEVREMTSLGAAVAAGLAQGVWSDSAHLPTLLSSTFQPSISPDKCDERYGRWKEAVKRCLNWHPPGKGGQELSHNRQGGSAKFLLGCLTGAVVGGALAVVLFRRR</sequence>
<dbReference type="Pfam" id="PF22646">
    <property type="entry name" value="PPP2R1A-like_HEAT"/>
    <property type="match status" value="1"/>
</dbReference>
<dbReference type="CDD" id="cd07792">
    <property type="entry name" value="ASKHA_NBD_FGGY_GK1-3-like"/>
    <property type="match status" value="1"/>
</dbReference>